<keyword evidence="2" id="KW-1185">Reference proteome</keyword>
<proteinExistence type="predicted"/>
<sequence>MGTLIIVVTAVLAVFVLLGGAWFAVDSTMRVRRFARSTDLVPGRAGRAPAEWTTSDVPEAVTHRRIRYAIATVHENPTLTSTPSVSASLTRLDDEVFALDDRLIAAASASENAEAVRRIGFAVDELEALAGRLAYASPQAAEPIIDTAIAYLRDPVERPDAGDDPDND</sequence>
<dbReference type="RefSeq" id="WP_253663140.1">
    <property type="nucleotide sequence ID" value="NZ_BAAAJQ010000003.1"/>
</dbReference>
<organism evidence="1 2">
    <name type="scientific">Williamsia maris</name>
    <dbReference type="NCBI Taxonomy" id="72806"/>
    <lineage>
        <taxon>Bacteria</taxon>
        <taxon>Bacillati</taxon>
        <taxon>Actinomycetota</taxon>
        <taxon>Actinomycetes</taxon>
        <taxon>Mycobacteriales</taxon>
        <taxon>Nocardiaceae</taxon>
        <taxon>Williamsia</taxon>
    </lineage>
</organism>
<reference evidence="1 2" key="1">
    <citation type="submission" date="2022-06" db="EMBL/GenBank/DDBJ databases">
        <title>Genomic Encyclopedia of Archaeal and Bacterial Type Strains, Phase II (KMG-II): from individual species to whole genera.</title>
        <authorList>
            <person name="Goeker M."/>
        </authorList>
    </citation>
    <scope>NUCLEOTIDE SEQUENCE [LARGE SCALE GENOMIC DNA]</scope>
    <source>
        <strain evidence="1 2">DSM 44693</strain>
    </source>
</reference>
<evidence type="ECO:0000313" key="1">
    <source>
        <dbReference type="EMBL" id="MCP2178194.1"/>
    </source>
</evidence>
<name>A0ABT1HJT7_9NOCA</name>
<dbReference type="EMBL" id="JAMTCJ010000004">
    <property type="protein sequence ID" value="MCP2178194.1"/>
    <property type="molecule type" value="Genomic_DNA"/>
</dbReference>
<dbReference type="Proteomes" id="UP001206895">
    <property type="component" value="Unassembled WGS sequence"/>
</dbReference>
<comment type="caution">
    <text evidence="1">The sequence shown here is derived from an EMBL/GenBank/DDBJ whole genome shotgun (WGS) entry which is preliminary data.</text>
</comment>
<evidence type="ECO:0000313" key="2">
    <source>
        <dbReference type="Proteomes" id="UP001206895"/>
    </source>
</evidence>
<gene>
    <name evidence="1" type="ORF">LX13_004035</name>
</gene>
<protein>
    <submittedName>
        <fullName evidence="1">Uncharacterized protein</fullName>
    </submittedName>
</protein>
<accession>A0ABT1HJT7</accession>